<protein>
    <submittedName>
        <fullName evidence="1">Uncharacterized protein</fullName>
    </submittedName>
</protein>
<dbReference type="Proteomes" id="UP000289856">
    <property type="component" value="Chromosome"/>
</dbReference>
<dbReference type="EMBL" id="AP019400">
    <property type="protein sequence ID" value="BBI33812.1"/>
    <property type="molecule type" value="Genomic_DNA"/>
</dbReference>
<gene>
    <name evidence="1" type="ORF">KCTCHS21_32110</name>
</gene>
<evidence type="ECO:0000313" key="1">
    <source>
        <dbReference type="EMBL" id="BBI33812.1"/>
    </source>
</evidence>
<evidence type="ECO:0000313" key="2">
    <source>
        <dbReference type="Proteomes" id="UP000289856"/>
    </source>
</evidence>
<dbReference type="AlphaFoldDB" id="A0A3T1D6V9"/>
<keyword evidence="2" id="KW-1185">Reference proteome</keyword>
<sequence length="51" mass="5627">MKAAKEQDYKVFMCYIGLQDVQLHIDRVASRVGQGGTGLRKKISGGDMVNL</sequence>
<name>A0A3T1D6V9_9BACL</name>
<accession>A0A3T1D6V9</accession>
<reference evidence="1 2" key="1">
    <citation type="submission" date="2019-01" db="EMBL/GenBank/DDBJ databases">
        <title>Complete genome sequence of Cohnella hallensis HS21 isolated from Korean fir (Abies koreana) rhizospheric soil.</title>
        <authorList>
            <person name="Jiang L."/>
            <person name="Kang S.W."/>
            <person name="Kim S."/>
            <person name="Jung J."/>
            <person name="Kim C.Y."/>
            <person name="Kim D.H."/>
            <person name="Kim S.W."/>
            <person name="Lee J."/>
        </authorList>
    </citation>
    <scope>NUCLEOTIDE SEQUENCE [LARGE SCALE GENOMIC DNA]</scope>
    <source>
        <strain evidence="1 2">HS21</strain>
    </source>
</reference>
<proteinExistence type="predicted"/>
<organism evidence="1 2">
    <name type="scientific">Cohnella abietis</name>
    <dbReference type="NCBI Taxonomy" id="2507935"/>
    <lineage>
        <taxon>Bacteria</taxon>
        <taxon>Bacillati</taxon>
        <taxon>Bacillota</taxon>
        <taxon>Bacilli</taxon>
        <taxon>Bacillales</taxon>
        <taxon>Paenibacillaceae</taxon>
        <taxon>Cohnella</taxon>
    </lineage>
</organism>
<dbReference type="KEGG" id="cohn:KCTCHS21_32110"/>